<reference evidence="2" key="1">
    <citation type="submission" date="2023-06" db="EMBL/GenBank/DDBJ databases">
        <title>Gordonia sp. nov. and Pseudochrobactrum sp. nov., two species isolated from the burying beetle Nicrophorus vespilloides.</title>
        <authorList>
            <person name="Poehlein A."/>
            <person name="Guzman J."/>
            <person name="Daniel R."/>
            <person name="Vilcinskas A."/>
        </authorList>
    </citation>
    <scope>NUCLEOTIDE SEQUENCE</scope>
    <source>
        <strain evidence="2">MP11Mi</strain>
    </source>
</reference>
<dbReference type="EMBL" id="CP128986">
    <property type="protein sequence ID" value="WOC11019.1"/>
    <property type="molecule type" value="Genomic_DNA"/>
</dbReference>
<sequence>MTVTLRAQEVSDAEFLHSLFSDPEAARYWFIEPYLTRVDVQAQFERRRGDATARRFVISDDGADVGIVELVDISPLHRTCEFQIIVAPGNQGRGYAQTGTRLVLDYAFGTLNLHKVHLLVDVENAGAIHVYTKVGFEVEATLREEFYAGGAYRDAVRMAIFARDWDRV</sequence>
<protein>
    <submittedName>
        <fullName evidence="2">Spermidine N(1)-acetyltransferase</fullName>
        <ecNumber evidence="2">2.3.1.57</ecNumber>
    </submittedName>
</protein>
<dbReference type="PANTHER" id="PTHR43415">
    <property type="entry name" value="SPERMIDINE N(1)-ACETYLTRANSFERASE"/>
    <property type="match status" value="1"/>
</dbReference>
<accession>A0AA97CTR1</accession>
<evidence type="ECO:0000259" key="1">
    <source>
        <dbReference type="PROSITE" id="PS51186"/>
    </source>
</evidence>
<dbReference type="Pfam" id="PF13302">
    <property type="entry name" value="Acetyltransf_3"/>
    <property type="match status" value="1"/>
</dbReference>
<dbReference type="RefSeq" id="WP_420040366.1">
    <property type="nucleotide sequence ID" value="NZ_CP128986.1"/>
</dbReference>
<dbReference type="AlphaFoldDB" id="A0AA97CTR1"/>
<keyword evidence="2" id="KW-0012">Acyltransferase</keyword>
<dbReference type="PANTHER" id="PTHR43415:SF6">
    <property type="entry name" value="SPERMIDINE N(1)-ACETYLTRANSFERASE"/>
    <property type="match status" value="1"/>
</dbReference>
<gene>
    <name evidence="2" type="primary">speG</name>
    <name evidence="2" type="ORF">MP11Mi_00800</name>
</gene>
<organism evidence="2">
    <name type="scientific">Gordonia sp. MP11Mi</name>
    <dbReference type="NCBI Taxonomy" id="3022769"/>
    <lineage>
        <taxon>Bacteria</taxon>
        <taxon>Bacillati</taxon>
        <taxon>Actinomycetota</taxon>
        <taxon>Actinomycetes</taxon>
        <taxon>Mycobacteriales</taxon>
        <taxon>Gordoniaceae</taxon>
        <taxon>Gordonia</taxon>
    </lineage>
</organism>
<dbReference type="EC" id="2.3.1.57" evidence="2"/>
<dbReference type="SUPFAM" id="SSF55729">
    <property type="entry name" value="Acyl-CoA N-acyltransferases (Nat)"/>
    <property type="match status" value="1"/>
</dbReference>
<keyword evidence="2" id="KW-0808">Transferase</keyword>
<dbReference type="InterPro" id="IPR000182">
    <property type="entry name" value="GNAT_dom"/>
</dbReference>
<dbReference type="PROSITE" id="PS51186">
    <property type="entry name" value="GNAT"/>
    <property type="match status" value="1"/>
</dbReference>
<name>A0AA97CTR1_9ACTN</name>
<dbReference type="InterPro" id="IPR016181">
    <property type="entry name" value="Acyl_CoA_acyltransferase"/>
</dbReference>
<feature type="domain" description="N-acetyltransferase" evidence="1">
    <location>
        <begin position="3"/>
        <end position="163"/>
    </location>
</feature>
<proteinExistence type="predicted"/>
<dbReference type="Gene3D" id="3.40.630.30">
    <property type="match status" value="1"/>
</dbReference>
<dbReference type="GO" id="GO:0004145">
    <property type="term" value="F:diamine N-acetyltransferase activity"/>
    <property type="evidence" value="ECO:0007669"/>
    <property type="project" value="UniProtKB-EC"/>
</dbReference>
<evidence type="ECO:0000313" key="2">
    <source>
        <dbReference type="EMBL" id="WOC11019.1"/>
    </source>
</evidence>